<dbReference type="InterPro" id="IPR013328">
    <property type="entry name" value="6PGD_dom2"/>
</dbReference>
<gene>
    <name evidence="1" type="ORF">N7494_006674</name>
</gene>
<dbReference type="SUPFAM" id="SSF48179">
    <property type="entry name" value="6-phosphogluconate dehydrogenase C-terminal domain-like"/>
    <property type="match status" value="1"/>
</dbReference>
<dbReference type="EMBL" id="JAQIZZ010000005">
    <property type="protein sequence ID" value="KAJ5541598.1"/>
    <property type="molecule type" value="Genomic_DNA"/>
</dbReference>
<dbReference type="Gene3D" id="1.10.1040.10">
    <property type="entry name" value="N-(1-d-carboxylethyl)-l-norvaline Dehydrogenase, domain 2"/>
    <property type="match status" value="1"/>
</dbReference>
<keyword evidence="2" id="KW-1185">Reference proteome</keyword>
<dbReference type="InterPro" id="IPR008927">
    <property type="entry name" value="6-PGluconate_DH-like_C_sf"/>
</dbReference>
<organism evidence="1 2">
    <name type="scientific">Penicillium frequentans</name>
    <dbReference type="NCBI Taxonomy" id="3151616"/>
    <lineage>
        <taxon>Eukaryota</taxon>
        <taxon>Fungi</taxon>
        <taxon>Dikarya</taxon>
        <taxon>Ascomycota</taxon>
        <taxon>Pezizomycotina</taxon>
        <taxon>Eurotiomycetes</taxon>
        <taxon>Eurotiomycetidae</taxon>
        <taxon>Eurotiales</taxon>
        <taxon>Aspergillaceae</taxon>
        <taxon>Penicillium</taxon>
    </lineage>
</organism>
<sequence>MSCEETDEDIPPFLMEKAKMAGLQAVCAHREPLLCLADGVSVAKTVDEMFRSWFRAEKGPCEMMDAVGLDTFTVLRLFIRRSLG</sequence>
<accession>A0AAD6CWP5</accession>
<dbReference type="Proteomes" id="UP001220324">
    <property type="component" value="Unassembled WGS sequence"/>
</dbReference>
<comment type="caution">
    <text evidence="1">The sequence shown here is derived from an EMBL/GenBank/DDBJ whole genome shotgun (WGS) entry which is preliminary data.</text>
</comment>
<evidence type="ECO:0000313" key="2">
    <source>
        <dbReference type="Proteomes" id="UP001220324"/>
    </source>
</evidence>
<proteinExistence type="predicted"/>
<name>A0AAD6CWP5_9EURO</name>
<dbReference type="AlphaFoldDB" id="A0AAD6CWP5"/>
<protein>
    <submittedName>
        <fullName evidence="1">Dehydrogenase multihelical</fullName>
    </submittedName>
</protein>
<reference evidence="1 2" key="1">
    <citation type="journal article" date="2023" name="IMA Fungus">
        <title>Comparative genomic study of the Penicillium genus elucidates a diverse pangenome and 15 lateral gene transfer events.</title>
        <authorList>
            <person name="Petersen C."/>
            <person name="Sorensen T."/>
            <person name="Nielsen M.R."/>
            <person name="Sondergaard T.E."/>
            <person name="Sorensen J.L."/>
            <person name="Fitzpatrick D.A."/>
            <person name="Frisvad J.C."/>
            <person name="Nielsen K.L."/>
        </authorList>
    </citation>
    <scope>NUCLEOTIDE SEQUENCE [LARGE SCALE GENOMIC DNA]</scope>
    <source>
        <strain evidence="1 2">IBT 35679</strain>
    </source>
</reference>
<evidence type="ECO:0000313" key="1">
    <source>
        <dbReference type="EMBL" id="KAJ5541598.1"/>
    </source>
</evidence>